<keyword evidence="1" id="KW-0732">Signal</keyword>
<dbReference type="InterPro" id="IPR021393">
    <property type="entry name" value="DUF3034"/>
</dbReference>
<evidence type="ECO:0008006" key="4">
    <source>
        <dbReference type="Google" id="ProtNLM"/>
    </source>
</evidence>
<dbReference type="STRING" id="1127673.GLIP_4130"/>
<reference evidence="2 3" key="1">
    <citation type="journal article" date="2017" name="Antonie Van Leeuwenhoek">
        <title>Rhizobium rhizosphaerae sp. nov., a novel species isolated from rice rhizosphere.</title>
        <authorList>
            <person name="Zhao J.J."/>
            <person name="Zhang J."/>
            <person name="Zhang R.J."/>
            <person name="Zhang C.W."/>
            <person name="Yin H.Q."/>
            <person name="Zhang X.X."/>
        </authorList>
    </citation>
    <scope>NUCLEOTIDE SEQUENCE [LARGE SCALE GENOMIC DNA]</scope>
    <source>
        <strain evidence="2 3">E3</strain>
    </source>
</reference>
<accession>K6XYM3</accession>
<dbReference type="Proteomes" id="UP000006334">
    <property type="component" value="Unassembled WGS sequence"/>
</dbReference>
<organism evidence="2 3">
    <name type="scientific">Aliiglaciecola lipolytica E3</name>
    <dbReference type="NCBI Taxonomy" id="1127673"/>
    <lineage>
        <taxon>Bacteria</taxon>
        <taxon>Pseudomonadati</taxon>
        <taxon>Pseudomonadota</taxon>
        <taxon>Gammaproteobacteria</taxon>
        <taxon>Alteromonadales</taxon>
        <taxon>Alteromonadaceae</taxon>
        <taxon>Aliiglaciecola</taxon>
    </lineage>
</organism>
<sequence>MKNKLMQFSGHFMTIACLAIFSLPAYSADGKLIGTAGLMQVEGSGGGGIVPWATLAGYDSQEQISVSVAATQVDLDDYRLATISGAVSFYDSVELSLAQQRFDLKTLGGEIKQNIIGVKYKVYGDVVFSDFPQISVGVQHKLLEDGIIANALGADSDSSGTDFYVAMTKVHLGAIAGYNTVWNLTARATKANEMGLLGFGSQTDNDYDIMLEASAGILFSRHFAVGMEYRQKPDNLGLGEEDWIDYFVTYIPSKSINLTLAWADLGSIAGAQKQSGLYFSINGQLW</sequence>
<dbReference type="EMBL" id="BAEN01000076">
    <property type="protein sequence ID" value="GAC16741.1"/>
    <property type="molecule type" value="Genomic_DNA"/>
</dbReference>
<name>K6XYM3_9ALTE</name>
<evidence type="ECO:0000256" key="1">
    <source>
        <dbReference type="SAM" id="SignalP"/>
    </source>
</evidence>
<dbReference type="AlphaFoldDB" id="K6XYM3"/>
<feature type="signal peptide" evidence="1">
    <location>
        <begin position="1"/>
        <end position="27"/>
    </location>
</feature>
<dbReference type="eggNOG" id="ENOG502Z9AA">
    <property type="taxonomic scope" value="Bacteria"/>
</dbReference>
<evidence type="ECO:0000313" key="2">
    <source>
        <dbReference type="EMBL" id="GAC16741.1"/>
    </source>
</evidence>
<gene>
    <name evidence="2" type="ORF">GLIP_4130</name>
</gene>
<keyword evidence="3" id="KW-1185">Reference proteome</keyword>
<dbReference type="Pfam" id="PF11231">
    <property type="entry name" value="DUF3034"/>
    <property type="match status" value="1"/>
</dbReference>
<protein>
    <recommendedName>
        <fullName evidence="4">DUF3034 domain-containing protein</fullName>
    </recommendedName>
</protein>
<feature type="chain" id="PRO_5003897018" description="DUF3034 domain-containing protein" evidence="1">
    <location>
        <begin position="28"/>
        <end position="286"/>
    </location>
</feature>
<proteinExistence type="predicted"/>
<evidence type="ECO:0000313" key="3">
    <source>
        <dbReference type="Proteomes" id="UP000006334"/>
    </source>
</evidence>
<dbReference type="PROSITE" id="PS51257">
    <property type="entry name" value="PROKAR_LIPOPROTEIN"/>
    <property type="match status" value="1"/>
</dbReference>
<comment type="caution">
    <text evidence="2">The sequence shown here is derived from an EMBL/GenBank/DDBJ whole genome shotgun (WGS) entry which is preliminary data.</text>
</comment>